<dbReference type="GO" id="GO:0071555">
    <property type="term" value="P:cell wall organization"/>
    <property type="evidence" value="ECO:0007669"/>
    <property type="project" value="UniProtKB-KW"/>
</dbReference>
<name>A0A9D1S960_9FIRM</name>
<dbReference type="SUPFAM" id="SSF55205">
    <property type="entry name" value="EPT/RTPC-like"/>
    <property type="match status" value="1"/>
</dbReference>
<evidence type="ECO:0000256" key="11">
    <source>
        <dbReference type="ARBA" id="ARBA00047527"/>
    </source>
</evidence>
<comment type="catalytic activity">
    <reaction evidence="11 12">
        <text>phosphoenolpyruvate + UDP-N-acetyl-alpha-D-glucosamine = UDP-N-acetyl-3-O-(1-carboxyvinyl)-alpha-D-glucosamine + phosphate</text>
        <dbReference type="Rhea" id="RHEA:18681"/>
        <dbReference type="ChEBI" id="CHEBI:43474"/>
        <dbReference type="ChEBI" id="CHEBI:57705"/>
        <dbReference type="ChEBI" id="CHEBI:58702"/>
        <dbReference type="ChEBI" id="CHEBI:68483"/>
        <dbReference type="EC" id="2.5.1.7"/>
    </reaction>
</comment>
<keyword evidence="6 12" id="KW-0133">Cell shape</keyword>
<accession>A0A9D1S960</accession>
<dbReference type="NCBIfam" id="TIGR01072">
    <property type="entry name" value="murA"/>
    <property type="match status" value="1"/>
</dbReference>
<evidence type="ECO:0000256" key="3">
    <source>
        <dbReference type="ARBA" id="ARBA00022490"/>
    </source>
</evidence>
<evidence type="ECO:0000313" key="14">
    <source>
        <dbReference type="EMBL" id="HIU51546.1"/>
    </source>
</evidence>
<dbReference type="InterPro" id="IPR050068">
    <property type="entry name" value="MurA_subfamily"/>
</dbReference>
<dbReference type="GO" id="GO:0019277">
    <property type="term" value="P:UDP-N-acetylgalactosamine biosynthetic process"/>
    <property type="evidence" value="ECO:0007669"/>
    <property type="project" value="InterPro"/>
</dbReference>
<protein>
    <recommendedName>
        <fullName evidence="12">UDP-N-acetylglucosamine 1-carboxyvinyltransferase</fullName>
        <ecNumber evidence="12">2.5.1.7</ecNumber>
    </recommendedName>
    <alternativeName>
        <fullName evidence="12">Enoylpyruvate transferase</fullName>
    </alternativeName>
    <alternativeName>
        <fullName evidence="12">UDP-N-acetylglucosamine enolpyruvyl transferase</fullName>
        <shortName evidence="12">EPT</shortName>
    </alternativeName>
</protein>
<gene>
    <name evidence="12 14" type="primary">murA</name>
    <name evidence="14" type="ORF">IAB70_02830</name>
</gene>
<dbReference type="InterPro" id="IPR013792">
    <property type="entry name" value="RNA3'P_cycl/enolpyr_Trfase_a/b"/>
</dbReference>
<evidence type="ECO:0000313" key="15">
    <source>
        <dbReference type="Proteomes" id="UP000824093"/>
    </source>
</evidence>
<evidence type="ECO:0000259" key="13">
    <source>
        <dbReference type="Pfam" id="PF00275"/>
    </source>
</evidence>
<keyword evidence="12" id="KW-0670">Pyruvate</keyword>
<sequence>MKSYIVEGGHCLKGEVSVSGSKNAALPIIAATLLNRGISTLYHVPKIHDTKIMLEILEILGCQIHINSDKIVIDSSKVDRYEIPECLMREMRSSVILAGAIIGRYKRARFSYPGGCDIGARPIDLHLEAFKKMGIEIEEESGFIHCSCDKITGAEIALDFPSVGATENIILAAVLAEGKTVIKNAAMEPEIIDLQNFLNEMGACVSGAGTKEIEIIGVSELHQVTYKVMPDRIEAGTLLCAAAITGGDVVIKEVNTDHLTPVIHKLEECGCEFQIFPEELYIKAPQRLKAVDIKTMPYPGFPTDMQSIFSSILTNAKGTSVIIENIFENRYKYTSELKRMGAKITIEGKTAVIKGVKKLSGTSVNSTDLRGGAALVIAGLVAKGETKINHIEYILRGYENLDEKLRKLGANIRKEEGE</sequence>
<reference evidence="14" key="2">
    <citation type="journal article" date="2021" name="PeerJ">
        <title>Extensive microbial diversity within the chicken gut microbiome revealed by metagenomics and culture.</title>
        <authorList>
            <person name="Gilroy R."/>
            <person name="Ravi A."/>
            <person name="Getino M."/>
            <person name="Pursley I."/>
            <person name="Horton D.L."/>
            <person name="Alikhan N.F."/>
            <person name="Baker D."/>
            <person name="Gharbi K."/>
            <person name="Hall N."/>
            <person name="Watson M."/>
            <person name="Adriaenssens E.M."/>
            <person name="Foster-Nyarko E."/>
            <person name="Jarju S."/>
            <person name="Secka A."/>
            <person name="Antonio M."/>
            <person name="Oren A."/>
            <person name="Chaudhuri R.R."/>
            <person name="La Ragione R."/>
            <person name="Hildebrand F."/>
            <person name="Pallen M.J."/>
        </authorList>
    </citation>
    <scope>NUCLEOTIDE SEQUENCE</scope>
    <source>
        <strain evidence="14">CHK195-15760</strain>
    </source>
</reference>
<reference evidence="14" key="1">
    <citation type="submission" date="2020-10" db="EMBL/GenBank/DDBJ databases">
        <authorList>
            <person name="Gilroy R."/>
        </authorList>
    </citation>
    <scope>NUCLEOTIDE SEQUENCE</scope>
    <source>
        <strain evidence="14">CHK195-15760</strain>
    </source>
</reference>
<comment type="pathway">
    <text evidence="2 12">Cell wall biogenesis; peptidoglycan biosynthesis.</text>
</comment>
<feature type="binding site" evidence="12">
    <location>
        <begin position="22"/>
        <end position="23"/>
    </location>
    <ligand>
        <name>phosphoenolpyruvate</name>
        <dbReference type="ChEBI" id="CHEBI:58702"/>
    </ligand>
</feature>
<evidence type="ECO:0000256" key="1">
    <source>
        <dbReference type="ARBA" id="ARBA00004496"/>
    </source>
</evidence>
<feature type="binding site" evidence="12">
    <location>
        <begin position="121"/>
        <end position="125"/>
    </location>
    <ligand>
        <name>UDP-N-acetyl-alpha-D-glucosamine</name>
        <dbReference type="ChEBI" id="CHEBI:57705"/>
    </ligand>
</feature>
<evidence type="ECO:0000256" key="10">
    <source>
        <dbReference type="ARBA" id="ARBA00038367"/>
    </source>
</evidence>
<dbReference type="Proteomes" id="UP000824093">
    <property type="component" value="Unassembled WGS sequence"/>
</dbReference>
<dbReference type="GO" id="GO:0009252">
    <property type="term" value="P:peptidoglycan biosynthetic process"/>
    <property type="evidence" value="ECO:0007669"/>
    <property type="project" value="UniProtKB-UniRule"/>
</dbReference>
<dbReference type="GO" id="GO:0005737">
    <property type="term" value="C:cytoplasm"/>
    <property type="evidence" value="ECO:0007669"/>
    <property type="project" value="UniProtKB-SubCell"/>
</dbReference>
<comment type="caution">
    <text evidence="14">The sequence shown here is derived from an EMBL/GenBank/DDBJ whole genome shotgun (WGS) entry which is preliminary data.</text>
</comment>
<comment type="similarity">
    <text evidence="10 12">Belongs to the EPSP synthase family. MurA subfamily.</text>
</comment>
<comment type="function">
    <text evidence="12">Cell wall formation. Adds enolpyruvyl to UDP-N-acetylglucosamine.</text>
</comment>
<evidence type="ECO:0000256" key="8">
    <source>
        <dbReference type="ARBA" id="ARBA00023306"/>
    </source>
</evidence>
<evidence type="ECO:0000256" key="4">
    <source>
        <dbReference type="ARBA" id="ARBA00022618"/>
    </source>
</evidence>
<organism evidence="14 15">
    <name type="scientific">Candidatus Merdicola faecigallinarum</name>
    <dbReference type="NCBI Taxonomy" id="2840862"/>
    <lineage>
        <taxon>Bacteria</taxon>
        <taxon>Bacillati</taxon>
        <taxon>Bacillota</taxon>
        <taxon>Clostridia</taxon>
        <taxon>Candidatus Merdicola</taxon>
    </lineage>
</organism>
<evidence type="ECO:0000256" key="2">
    <source>
        <dbReference type="ARBA" id="ARBA00004752"/>
    </source>
</evidence>
<dbReference type="AlphaFoldDB" id="A0A9D1S960"/>
<comment type="subcellular location">
    <subcellularLocation>
        <location evidence="1 12">Cytoplasm</location>
    </subcellularLocation>
</comment>
<dbReference type="InterPro" id="IPR036968">
    <property type="entry name" value="Enolpyruvate_Tfrase_sf"/>
</dbReference>
<dbReference type="Pfam" id="PF00275">
    <property type="entry name" value="EPSP_synthase"/>
    <property type="match status" value="1"/>
</dbReference>
<dbReference type="GO" id="GO:0008360">
    <property type="term" value="P:regulation of cell shape"/>
    <property type="evidence" value="ECO:0007669"/>
    <property type="project" value="UniProtKB-KW"/>
</dbReference>
<keyword evidence="4 12" id="KW-0132">Cell division</keyword>
<dbReference type="CDD" id="cd01555">
    <property type="entry name" value="UdpNAET"/>
    <property type="match status" value="1"/>
</dbReference>
<evidence type="ECO:0000256" key="9">
    <source>
        <dbReference type="ARBA" id="ARBA00023316"/>
    </source>
</evidence>
<keyword evidence="5 12" id="KW-0808">Transferase</keyword>
<keyword evidence="7 12" id="KW-0573">Peptidoglycan synthesis</keyword>
<keyword evidence="3 12" id="KW-0963">Cytoplasm</keyword>
<dbReference type="Gene3D" id="3.65.10.10">
    <property type="entry name" value="Enolpyruvate transferase domain"/>
    <property type="match status" value="2"/>
</dbReference>
<comment type="caution">
    <text evidence="12">Lacks conserved residue(s) required for the propagation of feature annotation.</text>
</comment>
<feature type="domain" description="Enolpyruvate transferase" evidence="13">
    <location>
        <begin position="7"/>
        <end position="405"/>
    </location>
</feature>
<feature type="binding site" evidence="12">
    <location>
        <position position="92"/>
    </location>
    <ligand>
        <name>UDP-N-acetyl-alpha-D-glucosamine</name>
        <dbReference type="ChEBI" id="CHEBI:57705"/>
    </ligand>
</feature>
<keyword evidence="8 12" id="KW-0131">Cell cycle</keyword>
<dbReference type="InterPro" id="IPR005750">
    <property type="entry name" value="UDP_GlcNAc_COvinyl_MurA"/>
</dbReference>
<dbReference type="PANTHER" id="PTHR43783">
    <property type="entry name" value="UDP-N-ACETYLGLUCOSAMINE 1-CARBOXYVINYLTRANSFERASE"/>
    <property type="match status" value="1"/>
</dbReference>
<feature type="binding site" evidence="12">
    <location>
        <position position="304"/>
    </location>
    <ligand>
        <name>UDP-N-acetyl-alpha-D-glucosamine</name>
        <dbReference type="ChEBI" id="CHEBI:57705"/>
    </ligand>
</feature>
<dbReference type="GO" id="GO:0051301">
    <property type="term" value="P:cell division"/>
    <property type="evidence" value="ECO:0007669"/>
    <property type="project" value="UniProtKB-KW"/>
</dbReference>
<keyword evidence="9 12" id="KW-0961">Cell wall biogenesis/degradation</keyword>
<dbReference type="NCBIfam" id="NF006873">
    <property type="entry name" value="PRK09369.1"/>
    <property type="match status" value="1"/>
</dbReference>
<evidence type="ECO:0000256" key="6">
    <source>
        <dbReference type="ARBA" id="ARBA00022960"/>
    </source>
</evidence>
<dbReference type="InterPro" id="IPR001986">
    <property type="entry name" value="Enolpyruvate_Tfrase_dom"/>
</dbReference>
<dbReference type="HAMAP" id="MF_00111">
    <property type="entry name" value="MurA"/>
    <property type="match status" value="1"/>
</dbReference>
<proteinExistence type="inferred from homology"/>
<dbReference type="GO" id="GO:0008760">
    <property type="term" value="F:UDP-N-acetylglucosamine 1-carboxyvinyltransferase activity"/>
    <property type="evidence" value="ECO:0007669"/>
    <property type="project" value="UniProtKB-UniRule"/>
</dbReference>
<dbReference type="EMBL" id="DVNH01000020">
    <property type="protein sequence ID" value="HIU51546.1"/>
    <property type="molecule type" value="Genomic_DNA"/>
</dbReference>
<feature type="binding site" evidence="12">
    <location>
        <position position="326"/>
    </location>
    <ligand>
        <name>UDP-N-acetyl-alpha-D-glucosamine</name>
        <dbReference type="ChEBI" id="CHEBI:57705"/>
    </ligand>
</feature>
<evidence type="ECO:0000256" key="7">
    <source>
        <dbReference type="ARBA" id="ARBA00022984"/>
    </source>
</evidence>
<feature type="active site" description="Proton donor" evidence="12">
    <location>
        <position position="116"/>
    </location>
</feature>
<feature type="modified residue" description="2-(S-cysteinyl)pyruvic acid O-phosphothioketal" evidence="12">
    <location>
        <position position="116"/>
    </location>
</feature>
<evidence type="ECO:0000256" key="12">
    <source>
        <dbReference type="HAMAP-Rule" id="MF_00111"/>
    </source>
</evidence>
<dbReference type="PANTHER" id="PTHR43783:SF1">
    <property type="entry name" value="UDP-N-ACETYLGLUCOSAMINE 1-CARBOXYVINYLTRANSFERASE"/>
    <property type="match status" value="1"/>
</dbReference>
<evidence type="ECO:0000256" key="5">
    <source>
        <dbReference type="ARBA" id="ARBA00022679"/>
    </source>
</evidence>
<dbReference type="EC" id="2.5.1.7" evidence="12"/>